<dbReference type="GO" id="GO:0005829">
    <property type="term" value="C:cytosol"/>
    <property type="evidence" value="ECO:0007669"/>
    <property type="project" value="TreeGrafter"/>
</dbReference>
<protein>
    <recommendedName>
        <fullName evidence="3">Phosphatase tensin-type domain-containing protein</fullName>
    </recommendedName>
</protein>
<comment type="caution">
    <text evidence="4">The sequence shown here is derived from an EMBL/GenBank/DDBJ whole genome shotgun (WGS) entry which is preliminary data.</text>
</comment>
<dbReference type="InterPro" id="IPR051281">
    <property type="entry name" value="Dual-spec_lipid-protein_phosph"/>
</dbReference>
<feature type="compositionally biased region" description="Pro residues" evidence="2">
    <location>
        <begin position="676"/>
        <end position="691"/>
    </location>
</feature>
<proteinExistence type="predicted"/>
<dbReference type="Pfam" id="PF00168">
    <property type="entry name" value="C2"/>
    <property type="match status" value="1"/>
</dbReference>
<dbReference type="CDD" id="cd00030">
    <property type="entry name" value="C2"/>
    <property type="match status" value="1"/>
</dbReference>
<dbReference type="OrthoDB" id="266663at2759"/>
<sequence length="786" mass="84334">MDSESVGSAAAATARDPDMQSTVPANAGPNDPSNDASAQQSTSGLTSWARNLKIPLPSAGSQDESSPVNSAKSTFARFTSGIASRLSPREQTLEQGADPASPQSNFFGNLTKGLVDSSKSAVRAVQVKARHVVSQNKRRYQEDGYDLDMTYVTENIIAMGFPAGDMSSGFFGYIEGAELNNMMQGFYRNHMEEVISFLESHHKGKYKVYNLCSERLYDASLLEGKVASFPFDDHNCPPIQLVISFCQSAYSWLKEDIENVVVRYVKYFERILMYFNGENQPGRRCSVFYKEASENQGPDGGWLNTTMIENRKALNTSDMDGFDKRKLPSPGFQVEIVLVDYDGTPASPPQPEPAVQKSDEAPGPAATPVNGGPSSAPGPTQDAQIQPQTEQQDKDDVFSDDEGDSGASKSKTPQPTATLEAPKSTASVSQTNSSSDSGVEGLTHEVEKVSLGKGDSSSEVHSVNNSKSDSPGGAAPEAPSAGGVSEFKAMAADASVFTFGDDEDYDNGGKNPIFQEKFVFTLIEGLREINVAVWNSNTLTYDDFIGGGKVLLEDVLSRGYDDRFWSLQTKTGRTKFDMDPMPGPLCASCFIVKESYLRRVSFAADIAMIKVSSSCRNAGSVKLIMHYANAHANAHLNRSVASITPSAPPYPPSPQPQVPMYSAPPVASMPHSNPTPAYPPPPSAAYPPPATASPSPSAAYLPPGTAYPPPTAYPPTSPYPYPPNPASYPPYPYPSPPDHSAYPPPTAYPPPPSVYPPPHHVSPYPPPGIASSLSPPSHLLLGYCRC</sequence>
<accession>A0A9Q1JZU7</accession>
<feature type="compositionally biased region" description="Polar residues" evidence="2">
    <location>
        <begin position="31"/>
        <end position="48"/>
    </location>
</feature>
<dbReference type="InterPro" id="IPR029023">
    <property type="entry name" value="Tensin_phosphatase"/>
</dbReference>
<dbReference type="PRINTS" id="PR01217">
    <property type="entry name" value="PRICHEXTENSN"/>
</dbReference>
<feature type="region of interest" description="Disordered" evidence="2">
    <location>
        <begin position="342"/>
        <end position="482"/>
    </location>
</feature>
<feature type="region of interest" description="Disordered" evidence="2">
    <location>
        <begin position="1"/>
        <end position="48"/>
    </location>
</feature>
<dbReference type="InterPro" id="IPR055183">
    <property type="entry name" value="PTEN2A/B_C2"/>
</dbReference>
<feature type="compositionally biased region" description="Pro residues" evidence="2">
    <location>
        <begin position="646"/>
        <end position="657"/>
    </location>
</feature>
<evidence type="ECO:0000256" key="1">
    <source>
        <dbReference type="ARBA" id="ARBA00022801"/>
    </source>
</evidence>
<gene>
    <name evidence="4" type="ORF">Cgig2_001240</name>
</gene>
<evidence type="ECO:0000313" key="4">
    <source>
        <dbReference type="EMBL" id="KAJ8434047.1"/>
    </source>
</evidence>
<dbReference type="AlphaFoldDB" id="A0A9Q1JZU7"/>
<evidence type="ECO:0000256" key="2">
    <source>
        <dbReference type="SAM" id="MobiDB-lite"/>
    </source>
</evidence>
<feature type="compositionally biased region" description="Polar residues" evidence="2">
    <location>
        <begin position="377"/>
        <end position="390"/>
    </location>
</feature>
<feature type="compositionally biased region" description="Polar residues" evidence="2">
    <location>
        <begin position="455"/>
        <end position="467"/>
    </location>
</feature>
<dbReference type="PANTHER" id="PTHR12305:SF96">
    <property type="entry name" value="PHOSPHATIDYLINOSITOL 3,4,5-TRISPHOSPHATE 3-PHOSPHATASE AND PROTEIN-TYROSINE-PHOSPHATASE PTEN2A"/>
    <property type="match status" value="1"/>
</dbReference>
<dbReference type="Gene3D" id="2.60.40.150">
    <property type="entry name" value="C2 domain"/>
    <property type="match status" value="1"/>
</dbReference>
<feature type="compositionally biased region" description="Low complexity" evidence="2">
    <location>
        <begin position="468"/>
        <end position="482"/>
    </location>
</feature>
<dbReference type="GO" id="GO:0016314">
    <property type="term" value="F:phosphatidylinositol-3,4,5-trisphosphate 3-phosphatase activity"/>
    <property type="evidence" value="ECO:0007669"/>
    <property type="project" value="TreeGrafter"/>
</dbReference>
<feature type="region of interest" description="Disordered" evidence="2">
    <location>
        <begin position="645"/>
        <end position="698"/>
    </location>
</feature>
<feature type="compositionally biased region" description="Low complexity" evidence="2">
    <location>
        <begin position="424"/>
        <end position="437"/>
    </location>
</feature>
<dbReference type="SUPFAM" id="SSF49562">
    <property type="entry name" value="C2 domain (Calcium/lipid-binding domain, CaLB)"/>
    <property type="match status" value="1"/>
</dbReference>
<name>A0A9Q1JZU7_9CARY</name>
<dbReference type="PROSITE" id="PS51181">
    <property type="entry name" value="PPASE_TENSIN"/>
    <property type="match status" value="1"/>
</dbReference>
<feature type="domain" description="Phosphatase tensin-type" evidence="3">
    <location>
        <begin position="138"/>
        <end position="301"/>
    </location>
</feature>
<evidence type="ECO:0000259" key="3">
    <source>
        <dbReference type="PROSITE" id="PS51181"/>
    </source>
</evidence>
<feature type="compositionally biased region" description="Polar residues" evidence="2">
    <location>
        <begin position="407"/>
        <end position="417"/>
    </location>
</feature>
<dbReference type="Gene3D" id="3.90.190.10">
    <property type="entry name" value="Protein tyrosine phosphatase superfamily"/>
    <property type="match status" value="1"/>
</dbReference>
<keyword evidence="5" id="KW-1185">Reference proteome</keyword>
<dbReference type="SUPFAM" id="SSF52799">
    <property type="entry name" value="(Phosphotyrosine protein) phosphatases II"/>
    <property type="match status" value="1"/>
</dbReference>
<dbReference type="Pfam" id="PF22918">
    <property type="entry name" value="PTEN2_C2"/>
    <property type="match status" value="1"/>
</dbReference>
<dbReference type="InterPro" id="IPR035892">
    <property type="entry name" value="C2_domain_sf"/>
</dbReference>
<evidence type="ECO:0000313" key="5">
    <source>
        <dbReference type="Proteomes" id="UP001153076"/>
    </source>
</evidence>
<reference evidence="4" key="1">
    <citation type="submission" date="2022-04" db="EMBL/GenBank/DDBJ databases">
        <title>Carnegiea gigantea Genome sequencing and assembly v2.</title>
        <authorList>
            <person name="Copetti D."/>
            <person name="Sanderson M.J."/>
            <person name="Burquez A."/>
            <person name="Wojciechowski M.F."/>
        </authorList>
    </citation>
    <scope>NUCLEOTIDE SEQUENCE</scope>
    <source>
        <strain evidence="4">SGP5-SGP5p</strain>
        <tissue evidence="4">Aerial part</tissue>
    </source>
</reference>
<feature type="region of interest" description="Disordered" evidence="2">
    <location>
        <begin position="81"/>
        <end position="105"/>
    </location>
</feature>
<dbReference type="EMBL" id="JAKOGI010000505">
    <property type="protein sequence ID" value="KAJ8434047.1"/>
    <property type="molecule type" value="Genomic_DNA"/>
</dbReference>
<dbReference type="InterPro" id="IPR000008">
    <property type="entry name" value="C2_dom"/>
</dbReference>
<dbReference type="PANTHER" id="PTHR12305">
    <property type="entry name" value="PHOSPHATASE WITH HOMOLOGY TO TENSIN"/>
    <property type="match status" value="1"/>
</dbReference>
<keyword evidence="1" id="KW-0378">Hydrolase</keyword>
<dbReference type="InterPro" id="IPR029021">
    <property type="entry name" value="Prot-tyrosine_phosphatase-like"/>
</dbReference>
<organism evidence="4 5">
    <name type="scientific">Carnegiea gigantea</name>
    <dbReference type="NCBI Taxonomy" id="171969"/>
    <lineage>
        <taxon>Eukaryota</taxon>
        <taxon>Viridiplantae</taxon>
        <taxon>Streptophyta</taxon>
        <taxon>Embryophyta</taxon>
        <taxon>Tracheophyta</taxon>
        <taxon>Spermatophyta</taxon>
        <taxon>Magnoliopsida</taxon>
        <taxon>eudicotyledons</taxon>
        <taxon>Gunneridae</taxon>
        <taxon>Pentapetalae</taxon>
        <taxon>Caryophyllales</taxon>
        <taxon>Cactineae</taxon>
        <taxon>Cactaceae</taxon>
        <taxon>Cactoideae</taxon>
        <taxon>Echinocereeae</taxon>
        <taxon>Carnegiea</taxon>
    </lineage>
</organism>
<dbReference type="Proteomes" id="UP001153076">
    <property type="component" value="Unassembled WGS sequence"/>
</dbReference>